<reference evidence="1 2" key="1">
    <citation type="submission" date="2014-02" db="EMBL/GenBank/DDBJ databases">
        <title>Transposable element dynamics among asymbiotic and ectomycorrhizal Amanita fungi.</title>
        <authorList>
            <consortium name="DOE Joint Genome Institute"/>
            <person name="Hess J."/>
            <person name="Skrede I."/>
            <person name="Wolfe B."/>
            <person name="LaButti K."/>
            <person name="Ohm R.A."/>
            <person name="Grigoriev I.V."/>
            <person name="Pringle A."/>
        </authorList>
    </citation>
    <scope>NUCLEOTIDE SEQUENCE [LARGE SCALE GENOMIC DNA]</scope>
    <source>
        <strain evidence="1 2">SKay4041</strain>
    </source>
</reference>
<proteinExistence type="predicted"/>
<keyword evidence="2" id="KW-1185">Reference proteome</keyword>
<accession>A0A2A9NE77</accession>
<dbReference type="Proteomes" id="UP000242287">
    <property type="component" value="Unassembled WGS sequence"/>
</dbReference>
<organism evidence="1 2">
    <name type="scientific">Amanita thiersii Skay4041</name>
    <dbReference type="NCBI Taxonomy" id="703135"/>
    <lineage>
        <taxon>Eukaryota</taxon>
        <taxon>Fungi</taxon>
        <taxon>Dikarya</taxon>
        <taxon>Basidiomycota</taxon>
        <taxon>Agaricomycotina</taxon>
        <taxon>Agaricomycetes</taxon>
        <taxon>Agaricomycetidae</taxon>
        <taxon>Agaricales</taxon>
        <taxon>Pluteineae</taxon>
        <taxon>Amanitaceae</taxon>
        <taxon>Amanita</taxon>
    </lineage>
</organism>
<evidence type="ECO:0000313" key="2">
    <source>
        <dbReference type="Proteomes" id="UP000242287"/>
    </source>
</evidence>
<evidence type="ECO:0008006" key="3">
    <source>
        <dbReference type="Google" id="ProtNLM"/>
    </source>
</evidence>
<protein>
    <recommendedName>
        <fullName evidence="3">WW domain-containing protein</fullName>
    </recommendedName>
</protein>
<gene>
    <name evidence="1" type="ORF">AMATHDRAFT_7657</name>
</gene>
<evidence type="ECO:0000313" key="1">
    <source>
        <dbReference type="EMBL" id="PFH46561.1"/>
    </source>
</evidence>
<dbReference type="EMBL" id="KZ302179">
    <property type="protein sequence ID" value="PFH46561.1"/>
    <property type="molecule type" value="Genomic_DNA"/>
</dbReference>
<sequence length="256" mass="29163">MSQEQTKEGGSKRASLGPFEDSQSILDFIQTTRYQKPFEGVAYVTADGKSYIVAPPSWSVHRHPNGDIYFYNPERNLITPDDITEPEKLELVIESWDDHMHNIEHDPLAKQLGDNWELILSDVTDTSMIIEMISRSNKAAYNWTENRGLERWEGQEHFWSLLAEYPSHHQELPHGVEDEFVRSIYEAKEAIQTSSAVFPLTGEQIDHVITRYHQLKDLQAEGMEAIPTLTWLMGAVMPLNSIPVRSTAAVEQGVQA</sequence>
<dbReference type="OrthoDB" id="3166422at2759"/>
<name>A0A2A9NE77_9AGAR</name>
<dbReference type="AlphaFoldDB" id="A0A2A9NE77"/>